<evidence type="ECO:0000259" key="8">
    <source>
        <dbReference type="Pfam" id="PF05916"/>
    </source>
</evidence>
<keyword evidence="5 7" id="KW-0235">DNA replication</keyword>
<dbReference type="GO" id="GO:0000811">
    <property type="term" value="C:GINS complex"/>
    <property type="evidence" value="ECO:0007669"/>
    <property type="project" value="UniProtKB-UniRule"/>
</dbReference>
<dbReference type="Pfam" id="PF05916">
    <property type="entry name" value="Sld5"/>
    <property type="match status" value="1"/>
</dbReference>
<evidence type="ECO:0000313" key="11">
    <source>
        <dbReference type="EMBL" id="ONH65091.1"/>
    </source>
</evidence>
<dbReference type="SUPFAM" id="SSF160059">
    <property type="entry name" value="PriA/YqbF domain"/>
    <property type="match status" value="1"/>
</dbReference>
<dbReference type="EMBL" id="MPUK01000013">
    <property type="protein sequence ID" value="ONH65091.1"/>
    <property type="molecule type" value="Genomic_DNA"/>
</dbReference>
<comment type="function">
    <text evidence="7">The GINS complex plays an essential role in the initiation of DNA replication.</text>
</comment>
<comment type="similarity">
    <text evidence="2 7">Belongs to the GINS3/PSF3 family.</text>
</comment>
<dbReference type="GO" id="GO:1902975">
    <property type="term" value="P:mitotic DNA replication initiation"/>
    <property type="evidence" value="ECO:0007669"/>
    <property type="project" value="TreeGrafter"/>
</dbReference>
<evidence type="ECO:0000313" key="12">
    <source>
        <dbReference type="Proteomes" id="UP000189513"/>
    </source>
</evidence>
<dbReference type="STRING" id="36022.A0A061BG98"/>
<dbReference type="InterPro" id="IPR010492">
    <property type="entry name" value="GINS_Psf3"/>
</dbReference>
<reference evidence="12" key="2">
    <citation type="journal article" date="2017" name="Genome Announc.">
        <title>Genome sequences of Cyberlindnera fabianii 65, Pichia kudriavzevii 129, and Saccharomyces cerevisiae 131 isolated from fermented masau fruits in Zimbabwe.</title>
        <authorList>
            <person name="van Rijswijck I.M.H."/>
            <person name="Derks M.F.L."/>
            <person name="Abee T."/>
            <person name="de Ridder D."/>
            <person name="Smid E.J."/>
        </authorList>
    </citation>
    <scope>NUCLEOTIDE SEQUENCE [LARGE SCALE GENOMIC DNA]</scope>
    <source>
        <strain evidence="12">65</strain>
    </source>
</reference>
<evidence type="ECO:0000256" key="5">
    <source>
        <dbReference type="ARBA" id="ARBA00022705"/>
    </source>
</evidence>
<feature type="domain" description="DNA replication complex GINS protein PSF3 N-terminal" evidence="9">
    <location>
        <begin position="4"/>
        <end position="56"/>
    </location>
</feature>
<sequence length="175" mass="19837">MSYYDLDEIISDGQRVPCKFNVTVPKVGYLEGTPGTDVKAGTKLELPFWIAEVLAMSPSSPNSDEAFLDLLQPDALQKRVINAIKANPVSLDVHSISPHFYALVEKWCLLFGDKELSTVAQAMLKERSDEINNFAQNTRGTHQESGFLFSLDEYEKQLYKASHESYKELKKWMLE</sequence>
<evidence type="ECO:0000259" key="9">
    <source>
        <dbReference type="Pfam" id="PF22466"/>
    </source>
</evidence>
<dbReference type="AlphaFoldDB" id="A0A061BG98"/>
<dbReference type="CDD" id="cd11713">
    <property type="entry name" value="GINS_A_psf3"/>
    <property type="match status" value="1"/>
</dbReference>
<dbReference type="InterPro" id="IPR036224">
    <property type="entry name" value="GINS_bundle-like_dom_sf"/>
</dbReference>
<dbReference type="InterPro" id="IPR055221">
    <property type="entry name" value="PSF3_N"/>
</dbReference>
<dbReference type="OMA" id="IYKEGWR"/>
<protein>
    <recommendedName>
        <fullName evidence="4 7">DNA replication complex GINS protein PSF3</fullName>
    </recommendedName>
</protein>
<evidence type="ECO:0000256" key="7">
    <source>
        <dbReference type="RuleBase" id="RU367161"/>
    </source>
</evidence>
<dbReference type="InterPro" id="IPR038437">
    <property type="entry name" value="GINS_Psf3_sf"/>
</dbReference>
<dbReference type="Pfam" id="PF22466">
    <property type="entry name" value="PSF3_N"/>
    <property type="match status" value="1"/>
</dbReference>
<reference evidence="11" key="3">
    <citation type="submission" date="2017-01" db="EMBL/GenBank/DDBJ databases">
        <authorList>
            <person name="Mah S.A."/>
            <person name="Swanson W.J."/>
            <person name="Moy G.W."/>
            <person name="Vacquier V.D."/>
        </authorList>
    </citation>
    <scope>NUCLEOTIDE SEQUENCE [LARGE SCALE GENOMIC DNA]</scope>
    <source>
        <strain evidence="11">65</strain>
    </source>
</reference>
<keyword evidence="6 7" id="KW-0539">Nucleus</keyword>
<gene>
    <name evidence="11" type="ORF">BON22_5066</name>
    <name evidence="10" type="ORF">CYFA0S_21e00452g</name>
</gene>
<dbReference type="EMBL" id="LK052906">
    <property type="protein sequence ID" value="CDR45994.1"/>
    <property type="molecule type" value="Genomic_DNA"/>
</dbReference>
<dbReference type="CDD" id="cd21693">
    <property type="entry name" value="GINS_B_Psf3"/>
    <property type="match status" value="1"/>
</dbReference>
<dbReference type="OrthoDB" id="10251744at2759"/>
<dbReference type="InterPro" id="IPR021151">
    <property type="entry name" value="GINS_A"/>
</dbReference>
<evidence type="ECO:0000256" key="1">
    <source>
        <dbReference type="ARBA" id="ARBA00004123"/>
    </source>
</evidence>
<evidence type="ECO:0000313" key="10">
    <source>
        <dbReference type="EMBL" id="CDR45994.1"/>
    </source>
</evidence>
<reference evidence="10" key="1">
    <citation type="journal article" date="2014" name="Genome Announc.">
        <title>Genome sequence of the yeast Cyberlindnera fabianii (Hansenula fabianii).</title>
        <authorList>
            <person name="Freel K.C."/>
            <person name="Sarilar V."/>
            <person name="Neuveglise C."/>
            <person name="Devillers H."/>
            <person name="Friedrich A."/>
            <person name="Schacherer J."/>
        </authorList>
    </citation>
    <scope>NUCLEOTIDE SEQUENCE</scope>
    <source>
        <strain evidence="10">YJS4271</strain>
    </source>
</reference>
<dbReference type="SUPFAM" id="SSF158573">
    <property type="entry name" value="GINS helical bundle-like"/>
    <property type="match status" value="1"/>
</dbReference>
<dbReference type="VEuPathDB" id="FungiDB:BON22_5066"/>
<organism evidence="10">
    <name type="scientific">Cyberlindnera fabianii</name>
    <name type="common">Yeast</name>
    <name type="synonym">Hansenula fabianii</name>
    <dbReference type="NCBI Taxonomy" id="36022"/>
    <lineage>
        <taxon>Eukaryota</taxon>
        <taxon>Fungi</taxon>
        <taxon>Dikarya</taxon>
        <taxon>Ascomycota</taxon>
        <taxon>Saccharomycotina</taxon>
        <taxon>Saccharomycetes</taxon>
        <taxon>Phaffomycetales</taxon>
        <taxon>Phaffomycetaceae</taxon>
        <taxon>Cyberlindnera</taxon>
    </lineage>
</organism>
<evidence type="ECO:0000256" key="3">
    <source>
        <dbReference type="ARBA" id="ARBA00011352"/>
    </source>
</evidence>
<dbReference type="PANTHER" id="PTHR22768">
    <property type="entry name" value="DNA REPLICATION COMPLEX GINS PROTEIN PSF3"/>
    <property type="match status" value="1"/>
</dbReference>
<feature type="domain" description="GINS subunit" evidence="8">
    <location>
        <begin position="76"/>
        <end position="173"/>
    </location>
</feature>
<evidence type="ECO:0000256" key="4">
    <source>
        <dbReference type="ARBA" id="ARBA00015140"/>
    </source>
</evidence>
<accession>A0A061BG98</accession>
<name>A0A061BG98_CYBFA</name>
<evidence type="ECO:0000256" key="2">
    <source>
        <dbReference type="ARBA" id="ARBA00006343"/>
    </source>
</evidence>
<comment type="subunit">
    <text evidence="3">Component of the GINS complex which is a heterotetramer of SLD5, PSF1, PSF2 and PSF3.</text>
</comment>
<evidence type="ECO:0000256" key="6">
    <source>
        <dbReference type="ARBA" id="ARBA00023242"/>
    </source>
</evidence>
<dbReference type="Proteomes" id="UP000189513">
    <property type="component" value="Unassembled WGS sequence"/>
</dbReference>
<proteinExistence type="inferred from homology"/>
<comment type="subcellular location">
    <subcellularLocation>
        <location evidence="1 7">Nucleus</location>
    </subcellularLocation>
</comment>
<dbReference type="PANTHER" id="PTHR22768:SF0">
    <property type="entry name" value="DNA REPLICATION COMPLEX GINS PROTEIN PSF3"/>
    <property type="match status" value="1"/>
</dbReference>
<keyword evidence="12" id="KW-1185">Reference proteome</keyword>
<dbReference type="Gene3D" id="1.20.58.2050">
    <property type="match status" value="1"/>
</dbReference>